<evidence type="ECO:0000256" key="13">
    <source>
        <dbReference type="ARBA" id="ARBA00023242"/>
    </source>
</evidence>
<dbReference type="STRING" id="1507870.A0A1V8SN43"/>
<dbReference type="InParanoid" id="A0A1V8SN43"/>
<dbReference type="GO" id="GO:0008240">
    <property type="term" value="F:tripeptidyl-peptidase activity"/>
    <property type="evidence" value="ECO:0007669"/>
    <property type="project" value="TreeGrafter"/>
</dbReference>
<comment type="subcellular location">
    <subcellularLocation>
        <location evidence="1">Nucleus</location>
    </subcellularLocation>
    <subcellularLocation>
        <location evidence="2">Secreted</location>
        <location evidence="2">Extracellular space</location>
    </subcellularLocation>
</comment>
<evidence type="ECO:0000256" key="10">
    <source>
        <dbReference type="ARBA" id="ARBA00022837"/>
    </source>
</evidence>
<feature type="binding site" evidence="14">
    <location>
        <position position="1055"/>
    </location>
    <ligand>
        <name>Ca(2+)</name>
        <dbReference type="ChEBI" id="CHEBI:29108"/>
    </ligand>
</feature>
<dbReference type="Gene3D" id="1.10.10.790">
    <property type="entry name" value="Surp module"/>
    <property type="match status" value="2"/>
</dbReference>
<dbReference type="InterPro" id="IPR050819">
    <property type="entry name" value="Tripeptidyl-peptidase_I"/>
</dbReference>
<dbReference type="Proteomes" id="UP000192596">
    <property type="component" value="Unassembled WGS sequence"/>
</dbReference>
<dbReference type="Pfam" id="PF01805">
    <property type="entry name" value="Surp"/>
    <property type="match status" value="2"/>
</dbReference>
<dbReference type="SMART" id="SM00648">
    <property type="entry name" value="SWAP"/>
    <property type="match status" value="2"/>
</dbReference>
<evidence type="ECO:0000256" key="1">
    <source>
        <dbReference type="ARBA" id="ARBA00004123"/>
    </source>
</evidence>
<keyword evidence="5 14" id="KW-0479">Metal-binding</keyword>
<dbReference type="GO" id="GO:0005686">
    <property type="term" value="C:U2 snRNP"/>
    <property type="evidence" value="ECO:0007669"/>
    <property type="project" value="UniProtKB-ARBA"/>
</dbReference>
<comment type="cofactor">
    <cofactor evidence="14">
        <name>Ca(2+)</name>
        <dbReference type="ChEBI" id="CHEBI:29108"/>
    </cofactor>
    <text evidence="14">Binds 1 Ca(2+) ion per subunit.</text>
</comment>
<evidence type="ECO:0000256" key="14">
    <source>
        <dbReference type="PROSITE-ProRule" id="PRU01032"/>
    </source>
</evidence>
<dbReference type="PROSITE" id="PS51695">
    <property type="entry name" value="SEDOLISIN"/>
    <property type="match status" value="1"/>
</dbReference>
<keyword evidence="3" id="KW-0507">mRNA processing</keyword>
<proteinExistence type="predicted"/>
<evidence type="ECO:0008006" key="21">
    <source>
        <dbReference type="Google" id="ProtNLM"/>
    </source>
</evidence>
<dbReference type="GO" id="GO:0006508">
    <property type="term" value="P:proteolysis"/>
    <property type="evidence" value="ECO:0007669"/>
    <property type="project" value="UniProtKB-KW"/>
</dbReference>
<comment type="caution">
    <text evidence="19">The sequence shown here is derived from an EMBL/GenBank/DDBJ whole genome shotgun (WGS) entry which is preliminary data.</text>
</comment>
<evidence type="ECO:0000256" key="6">
    <source>
        <dbReference type="ARBA" id="ARBA00022728"/>
    </source>
</evidence>
<evidence type="ECO:0000313" key="20">
    <source>
        <dbReference type="Proteomes" id="UP000192596"/>
    </source>
</evidence>
<evidence type="ECO:0000256" key="8">
    <source>
        <dbReference type="ARBA" id="ARBA00022801"/>
    </source>
</evidence>
<dbReference type="GO" id="GO:0004252">
    <property type="term" value="F:serine-type endopeptidase activity"/>
    <property type="evidence" value="ECO:0007669"/>
    <property type="project" value="InterPro"/>
</dbReference>
<feature type="binding site" evidence="14">
    <location>
        <position position="1075"/>
    </location>
    <ligand>
        <name>Ca(2+)</name>
        <dbReference type="ChEBI" id="CHEBI:29108"/>
    </ligand>
</feature>
<evidence type="ECO:0000313" key="19">
    <source>
        <dbReference type="EMBL" id="OQO00586.1"/>
    </source>
</evidence>
<feature type="region of interest" description="Disordered" evidence="16">
    <location>
        <begin position="1"/>
        <end position="27"/>
    </location>
</feature>
<name>A0A1V8SN43_9PEZI</name>
<evidence type="ECO:0000259" key="17">
    <source>
        <dbReference type="PROSITE" id="PS50128"/>
    </source>
</evidence>
<dbReference type="Pfam" id="PF09286">
    <property type="entry name" value="Pro-kuma_activ"/>
    <property type="match status" value="1"/>
</dbReference>
<keyword evidence="12" id="KW-0508">mRNA splicing</keyword>
<organism evidence="19 20">
    <name type="scientific">Cryoendolithus antarcticus</name>
    <dbReference type="NCBI Taxonomy" id="1507870"/>
    <lineage>
        <taxon>Eukaryota</taxon>
        <taxon>Fungi</taxon>
        <taxon>Dikarya</taxon>
        <taxon>Ascomycota</taxon>
        <taxon>Pezizomycotina</taxon>
        <taxon>Dothideomycetes</taxon>
        <taxon>Dothideomycetidae</taxon>
        <taxon>Cladosporiales</taxon>
        <taxon>Cladosporiaceae</taxon>
        <taxon>Cryoendolithus</taxon>
    </lineage>
</organism>
<dbReference type="Gene3D" id="3.40.50.200">
    <property type="entry name" value="Peptidase S8/S53 domain"/>
    <property type="match status" value="1"/>
</dbReference>
<dbReference type="CDD" id="cd04056">
    <property type="entry name" value="Peptidases_S53"/>
    <property type="match status" value="1"/>
</dbReference>
<evidence type="ECO:0000256" key="7">
    <source>
        <dbReference type="ARBA" id="ARBA00022737"/>
    </source>
</evidence>
<feature type="domain" description="SURP motif" evidence="17">
    <location>
        <begin position="130"/>
        <end position="172"/>
    </location>
</feature>
<keyword evidence="7" id="KW-0677">Repeat</keyword>
<dbReference type="InterPro" id="IPR000061">
    <property type="entry name" value="Surp"/>
</dbReference>
<dbReference type="InterPro" id="IPR022030">
    <property type="entry name" value="SF3A1_dom"/>
</dbReference>
<evidence type="ECO:0000256" key="16">
    <source>
        <dbReference type="SAM" id="MobiDB-lite"/>
    </source>
</evidence>
<evidence type="ECO:0000256" key="12">
    <source>
        <dbReference type="ARBA" id="ARBA00023187"/>
    </source>
</evidence>
<protein>
    <recommendedName>
        <fullName evidence="21">SURP motif domain-containing protein</fullName>
    </recommendedName>
</protein>
<sequence length="1096" mass="120291">MAATANGDANMEDLTSRAPPGTILPPPELRKVLEKTAGYVARNGDRFETVIRDKQGSEAKMSFINPDDAYHAYYRWRVEEIKAGRGNAVSAGREGEVSFQGREVRKGPEKPEDFQFSARMPVFSALDLDVVKLTALFTAKNGKGWATHLYQRESGSSQFDFLRPQHTMNQYFMRLVEQYQDLLTGDAVDGGRPQKKRVAQLEENVQDRFKVLERARKRAEWVKHQEQQKVAQEEQAEKEKVEFAQIDWHSFVVVETIVFDERDEQVELPPPITQNDLQSASLEQKAAMSINPNRRLEEAFPSADDYNTFYDQAAQAPQAAQQYYQPQAYTPIPPTPSMAPPPHRPQPVQPTASTPLNLRPSAPMPRALARNPQVPTSICPNCRLPIPNDEMAEHIKIEMLSPEWREQSARAAHRSSTTNLSTGAVAENLKRLARKRGDVFEDVAGRGVAEEEAEEERRKRVATEAAVQQGQAGGNVEDQIRTTTWLSGEAELLEEISHPESSRYGQHLSGEEIVDLFAPAVHAVESVKAWLLSSGISGISQSSNKQWLQFDASTAEAEKLFKTKYHHYEHLHTGAKTVACEEYHLPAHLTQHVDYITPGLKLLAGGKVSSDAPSDSRRAELEKRGFRTSPRTNFSGPVFGPQITAPLASLNNSATQLGQCDQYVTPPCIMAMYNISRGSKAAKGNELGIFEEGDFYSQVDLTEFFVTFANYIPPLTHPKLDSIDGGEPLSLSEYLLALREGLGHRWLHWYPLIWPQNSILYQTDDIFYATGVEGGGGFLNTFLDAIDGSYCTYSAYGETGDSSIDPVYPDPILLGYQGTRQCGVYKPTNVISISYGEQEDDLPTNYQQRQCNEFMKLGLQGTSVLIASGDSGVAARGTDDGDADGCLGNGEVFNPDFPASCPYVTSAGATYLPPGGSAAKDEEVAVTRFPSGGGFSNIYAQPSYQSKAVNTYLTAHTPPYKTYNTSGMNNPPETVTKGGIYNIGGRGYPDISAVGDNVVIFNNGAPTLIGGTSASAPVFAAIVNRINEERLAVGKKPVGFLNPTLYAHPEVLHDITQGSNPGCNTNGFAVSKGWDPVTGLGTPNYPAMLKLFLSLS</sequence>
<evidence type="ECO:0000256" key="15">
    <source>
        <dbReference type="SAM" id="Coils"/>
    </source>
</evidence>
<keyword evidence="11" id="KW-0865">Zymogen</keyword>
<dbReference type="SMART" id="SM00944">
    <property type="entry name" value="Pro-kuma_activ"/>
    <property type="match status" value="1"/>
</dbReference>
<evidence type="ECO:0000256" key="9">
    <source>
        <dbReference type="ARBA" id="ARBA00022825"/>
    </source>
</evidence>
<feature type="compositionally biased region" description="Pro residues" evidence="16">
    <location>
        <begin position="331"/>
        <end position="348"/>
    </location>
</feature>
<keyword evidence="10 14" id="KW-0106">Calcium</keyword>
<keyword evidence="13" id="KW-0539">Nucleus</keyword>
<reference evidence="20" key="1">
    <citation type="submission" date="2017-03" db="EMBL/GenBank/DDBJ databases">
        <title>Genomes of endolithic fungi from Antarctica.</title>
        <authorList>
            <person name="Coleine C."/>
            <person name="Masonjones S."/>
            <person name="Stajich J.E."/>
        </authorList>
    </citation>
    <scope>NUCLEOTIDE SEQUENCE [LARGE SCALE GENOMIC DNA]</scope>
    <source>
        <strain evidence="20">CCFEE 5527</strain>
    </source>
</reference>
<dbReference type="AlphaFoldDB" id="A0A1V8SN43"/>
<dbReference type="GO" id="GO:0000398">
    <property type="term" value="P:mRNA splicing, via spliceosome"/>
    <property type="evidence" value="ECO:0007669"/>
    <property type="project" value="UniProtKB-ARBA"/>
</dbReference>
<accession>A0A1V8SN43</accession>
<feature type="region of interest" description="Disordered" evidence="16">
    <location>
        <begin position="607"/>
        <end position="629"/>
    </location>
</feature>
<dbReference type="GO" id="GO:0005681">
    <property type="term" value="C:spliceosomal complex"/>
    <property type="evidence" value="ECO:0007669"/>
    <property type="project" value="UniProtKB-KW"/>
</dbReference>
<dbReference type="Pfam" id="PF12230">
    <property type="entry name" value="PRP21_like_P"/>
    <property type="match status" value="1"/>
</dbReference>
<evidence type="ECO:0000256" key="4">
    <source>
        <dbReference type="ARBA" id="ARBA00022670"/>
    </source>
</evidence>
<dbReference type="OrthoDB" id="447637at2759"/>
<dbReference type="FunFam" id="1.10.10.790:FF:000001">
    <property type="entry name" value="Splicing factor 3a, subunit 1"/>
    <property type="match status" value="1"/>
</dbReference>
<evidence type="ECO:0000256" key="3">
    <source>
        <dbReference type="ARBA" id="ARBA00022664"/>
    </source>
</evidence>
<keyword evidence="6" id="KW-0747">Spliceosome</keyword>
<gene>
    <name evidence="19" type="ORF">B0A48_13076</name>
</gene>
<comment type="caution">
    <text evidence="14">Lacks conserved residue(s) required for the propagation of feature annotation.</text>
</comment>
<feature type="region of interest" description="Disordered" evidence="16">
    <location>
        <begin position="446"/>
        <end position="476"/>
    </location>
</feature>
<feature type="binding site" evidence="14">
    <location>
        <position position="1073"/>
    </location>
    <ligand>
        <name>Ca(2+)</name>
        <dbReference type="ChEBI" id="CHEBI:29108"/>
    </ligand>
</feature>
<feature type="binding site" evidence="14">
    <location>
        <position position="1054"/>
    </location>
    <ligand>
        <name>Ca(2+)</name>
        <dbReference type="ChEBI" id="CHEBI:29108"/>
    </ligand>
</feature>
<feature type="coiled-coil region" evidence="15">
    <location>
        <begin position="198"/>
        <end position="242"/>
    </location>
</feature>
<evidence type="ECO:0000256" key="5">
    <source>
        <dbReference type="ARBA" id="ARBA00022723"/>
    </source>
</evidence>
<dbReference type="InterPro" id="IPR030400">
    <property type="entry name" value="Sedolisin_dom"/>
</dbReference>
<evidence type="ECO:0000256" key="2">
    <source>
        <dbReference type="ARBA" id="ARBA00004239"/>
    </source>
</evidence>
<keyword evidence="9" id="KW-0720">Serine protease</keyword>
<dbReference type="CDD" id="cd11377">
    <property type="entry name" value="Pro-peptidase_S53"/>
    <property type="match status" value="1"/>
</dbReference>
<dbReference type="FunFam" id="1.10.10.790:FF:000002">
    <property type="entry name" value="Splicing factor 3A subunit 1"/>
    <property type="match status" value="1"/>
</dbReference>
<evidence type="ECO:0000259" key="18">
    <source>
        <dbReference type="PROSITE" id="PS51695"/>
    </source>
</evidence>
<dbReference type="InterPro" id="IPR036852">
    <property type="entry name" value="Peptidase_S8/S53_dom_sf"/>
</dbReference>
<evidence type="ECO:0000256" key="11">
    <source>
        <dbReference type="ARBA" id="ARBA00023145"/>
    </source>
</evidence>
<keyword evidence="15" id="KW-0175">Coiled coil</keyword>
<dbReference type="InterPro" id="IPR015366">
    <property type="entry name" value="S53_propep"/>
</dbReference>
<dbReference type="GO" id="GO:0003723">
    <property type="term" value="F:RNA binding"/>
    <property type="evidence" value="ECO:0007669"/>
    <property type="project" value="InterPro"/>
</dbReference>
<dbReference type="PROSITE" id="PS50128">
    <property type="entry name" value="SURP"/>
    <property type="match status" value="2"/>
</dbReference>
<dbReference type="InterPro" id="IPR035967">
    <property type="entry name" value="SWAP/Surp_sf"/>
</dbReference>
<dbReference type="SUPFAM" id="SSF54897">
    <property type="entry name" value="Protease propeptides/inhibitors"/>
    <property type="match status" value="1"/>
</dbReference>
<feature type="compositionally biased region" description="Basic and acidic residues" evidence="16">
    <location>
        <begin position="614"/>
        <end position="625"/>
    </location>
</feature>
<dbReference type="SUPFAM" id="SSF52743">
    <property type="entry name" value="Subtilisin-like"/>
    <property type="match status" value="1"/>
</dbReference>
<keyword evidence="20" id="KW-1185">Reference proteome</keyword>
<dbReference type="SUPFAM" id="SSF109905">
    <property type="entry name" value="Surp module (SWAP domain)"/>
    <property type="match status" value="2"/>
</dbReference>
<dbReference type="EMBL" id="NAJO01000034">
    <property type="protein sequence ID" value="OQO00586.1"/>
    <property type="molecule type" value="Genomic_DNA"/>
</dbReference>
<feature type="region of interest" description="Disordered" evidence="16">
    <location>
        <begin position="328"/>
        <end position="379"/>
    </location>
</feature>
<dbReference type="PANTHER" id="PTHR14218">
    <property type="entry name" value="PROTEASE S8 TRIPEPTIDYL PEPTIDASE I CLN2"/>
    <property type="match status" value="1"/>
</dbReference>
<dbReference type="GO" id="GO:0005576">
    <property type="term" value="C:extracellular region"/>
    <property type="evidence" value="ECO:0007669"/>
    <property type="project" value="UniProtKB-SubCell"/>
</dbReference>
<keyword evidence="4" id="KW-0645">Protease</keyword>
<dbReference type="GO" id="GO:0046872">
    <property type="term" value="F:metal ion binding"/>
    <property type="evidence" value="ECO:0007669"/>
    <property type="project" value="UniProtKB-UniRule"/>
</dbReference>
<keyword evidence="8" id="KW-0378">Hydrolase</keyword>
<dbReference type="PANTHER" id="PTHR14218:SF19">
    <property type="entry name" value="SERINE PROTEASE AORO, PUTATIVE (AFU_ORTHOLOGUE AFUA_6G10250)-RELATED"/>
    <property type="match status" value="1"/>
</dbReference>
<feature type="domain" description="Peptidase S53" evidence="18">
    <location>
        <begin position="663"/>
        <end position="1095"/>
    </location>
</feature>
<feature type="domain" description="SURP motif" evidence="17">
    <location>
        <begin position="32"/>
        <end position="74"/>
    </location>
</feature>